<keyword evidence="5" id="KW-1185">Reference proteome</keyword>
<proteinExistence type="predicted"/>
<dbReference type="OrthoDB" id="129327at2"/>
<organism evidence="4 5">
    <name type="scientific">Terriglobus roseus (strain DSM 18391 / NRRL B-41598 / KBS 63)</name>
    <dbReference type="NCBI Taxonomy" id="926566"/>
    <lineage>
        <taxon>Bacteria</taxon>
        <taxon>Pseudomonadati</taxon>
        <taxon>Acidobacteriota</taxon>
        <taxon>Terriglobia</taxon>
        <taxon>Terriglobales</taxon>
        <taxon>Acidobacteriaceae</taxon>
        <taxon>Terriglobus</taxon>
    </lineage>
</organism>
<feature type="domain" description="BON" evidence="2">
    <location>
        <begin position="84"/>
        <end position="152"/>
    </location>
</feature>
<dbReference type="InterPro" id="IPR007055">
    <property type="entry name" value="BON_dom"/>
</dbReference>
<dbReference type="EMBL" id="CP003379">
    <property type="protein sequence ID" value="AFL88447.1"/>
    <property type="molecule type" value="Genomic_DNA"/>
</dbReference>
<feature type="domain" description="BON" evidence="2">
    <location>
        <begin position="11"/>
        <end position="79"/>
    </location>
</feature>
<evidence type="ECO:0000313" key="3">
    <source>
        <dbReference type="EMBL" id="AFL88447.1"/>
    </source>
</evidence>
<evidence type="ECO:0000259" key="2">
    <source>
        <dbReference type="PROSITE" id="PS50914"/>
    </source>
</evidence>
<name>I3ZHS1_TERRK</name>
<sequence length="223" mass="24739">MSSIASYTKTHDQRIQDDVMQQITWQPEIHSKDISVKVQDANVMLTGFVHGYLEKLAAERAAKTVFGVVSVANDIEVKPPSMRTDPEIARDVVEALRIHASVPDEKIKVAVSGGFVTLTGAVDWHYELENAETAAHSINGVRGIVNLLQIKQRATSEQVRQKIEDALKRMVDLDARSMSVYTSDGTVSLYGNVHSWSEREKAERAAWQAPGVQQVSNHLTIHP</sequence>
<keyword evidence="1" id="KW-0732">Signal</keyword>
<dbReference type="EMBL" id="CP003379">
    <property type="protein sequence ID" value="AFL88789.1"/>
    <property type="molecule type" value="Genomic_DNA"/>
</dbReference>
<evidence type="ECO:0000313" key="4">
    <source>
        <dbReference type="EMBL" id="AFL88789.1"/>
    </source>
</evidence>
<dbReference type="RefSeq" id="WP_014786016.1">
    <property type="nucleotide sequence ID" value="NC_018014.1"/>
</dbReference>
<dbReference type="InterPro" id="IPR014004">
    <property type="entry name" value="Transpt-assoc_nodulatn_dom_bac"/>
</dbReference>
<evidence type="ECO:0000313" key="5">
    <source>
        <dbReference type="Proteomes" id="UP000006056"/>
    </source>
</evidence>
<gene>
    <name evidence="3" type="ordered locus">Terro_2180</name>
    <name evidence="4" type="ordered locus">Terro_2544</name>
</gene>
<protein>
    <submittedName>
        <fullName evidence="4">Putative periplasmic or secreted lipoprotein</fullName>
    </submittedName>
</protein>
<dbReference type="PANTHER" id="PTHR34606">
    <property type="entry name" value="BON DOMAIN-CONTAINING PROTEIN"/>
    <property type="match status" value="1"/>
</dbReference>
<dbReference type="Pfam" id="PF04972">
    <property type="entry name" value="BON"/>
    <property type="match status" value="3"/>
</dbReference>
<dbReference type="AlphaFoldDB" id="I3ZHS1"/>
<dbReference type="HOGENOM" id="CLU_082070_0_0_0"/>
<evidence type="ECO:0000256" key="1">
    <source>
        <dbReference type="ARBA" id="ARBA00022729"/>
    </source>
</evidence>
<dbReference type="InterPro" id="IPR051686">
    <property type="entry name" value="Lipoprotein_DolP"/>
</dbReference>
<dbReference type="Proteomes" id="UP000006056">
    <property type="component" value="Chromosome"/>
</dbReference>
<dbReference type="KEGG" id="trs:Terro_2180"/>
<dbReference type="KEGG" id="trs:Terro_2544"/>
<dbReference type="eggNOG" id="COG2823">
    <property type="taxonomic scope" value="Bacteria"/>
</dbReference>
<reference evidence="4 5" key="1">
    <citation type="submission" date="2012-06" db="EMBL/GenBank/DDBJ databases">
        <title>Complete genome of Terriglobus roseus DSM 18391.</title>
        <authorList>
            <consortium name="US DOE Joint Genome Institute (JGI-PGF)"/>
            <person name="Lucas S."/>
            <person name="Copeland A."/>
            <person name="Lapidus A."/>
            <person name="Glavina del Rio T."/>
            <person name="Dalin E."/>
            <person name="Tice H."/>
            <person name="Bruce D."/>
            <person name="Goodwin L."/>
            <person name="Pitluck S."/>
            <person name="Peters L."/>
            <person name="Mikhailova N."/>
            <person name="Munk A.C.C."/>
            <person name="Kyrpides N."/>
            <person name="Mavromatis K."/>
            <person name="Ivanova N."/>
            <person name="Brettin T."/>
            <person name="Detter J.C."/>
            <person name="Han C."/>
            <person name="Larimer F."/>
            <person name="Land M."/>
            <person name="Hauser L."/>
            <person name="Markowitz V."/>
            <person name="Cheng J.-F."/>
            <person name="Hugenholtz P."/>
            <person name="Woyke T."/>
            <person name="Wu D."/>
            <person name="Brambilla E."/>
            <person name="Klenk H.-P."/>
            <person name="Eisen J.A."/>
        </authorList>
    </citation>
    <scope>NUCLEOTIDE SEQUENCE [LARGE SCALE GENOMIC DNA]</scope>
    <source>
        <strain evidence="4">DSM 18391</strain>
        <strain evidence="5">DSM 18391 / NRRL B-41598 / KBS 63</strain>
    </source>
</reference>
<keyword evidence="4" id="KW-0449">Lipoprotein</keyword>
<feature type="domain" description="BON" evidence="2">
    <location>
        <begin position="155"/>
        <end position="223"/>
    </location>
</feature>
<dbReference type="STRING" id="926566.Terro_2180"/>
<dbReference type="PANTHER" id="PTHR34606:SF4">
    <property type="entry name" value="OUTER MEMBRANE LIPOPROTEIN DOLP"/>
    <property type="match status" value="1"/>
</dbReference>
<dbReference type="SMART" id="SM00749">
    <property type="entry name" value="BON"/>
    <property type="match status" value="3"/>
</dbReference>
<dbReference type="Gene3D" id="3.30.1340.30">
    <property type="match status" value="3"/>
</dbReference>
<dbReference type="PROSITE" id="PS50914">
    <property type="entry name" value="BON"/>
    <property type="match status" value="3"/>
</dbReference>
<accession>I3ZHS1</accession>